<keyword evidence="13" id="KW-1185">Reference proteome</keyword>
<evidence type="ECO:0000313" key="13">
    <source>
        <dbReference type="Proteomes" id="UP000001431"/>
    </source>
</evidence>
<dbReference type="Proteomes" id="UP000001431">
    <property type="component" value="Chromosome"/>
</dbReference>
<evidence type="ECO:0000256" key="8">
    <source>
        <dbReference type="ARBA" id="ARBA00049936"/>
    </source>
</evidence>
<dbReference type="eggNOG" id="arCOG01671">
    <property type="taxonomic scope" value="Archaea"/>
</dbReference>
<evidence type="ECO:0000256" key="7">
    <source>
        <dbReference type="ARBA" id="ARBA00049754"/>
    </source>
</evidence>
<dbReference type="EC" id="4.1.1.126" evidence="6"/>
<dbReference type="KEGG" id="pcl:Pcal_0497"/>
<evidence type="ECO:0000256" key="6">
    <source>
        <dbReference type="ARBA" id="ARBA00049727"/>
    </source>
</evidence>
<dbReference type="AlphaFoldDB" id="A3MTF8"/>
<evidence type="ECO:0000259" key="11">
    <source>
        <dbReference type="Pfam" id="PF20696"/>
    </source>
</evidence>
<dbReference type="Pfam" id="PF20695">
    <property type="entry name" value="UbiD_N"/>
    <property type="match status" value="1"/>
</dbReference>
<dbReference type="NCBIfam" id="TIGR00148">
    <property type="entry name" value="UbiD family decarboxylase"/>
    <property type="match status" value="1"/>
</dbReference>
<evidence type="ECO:0000256" key="1">
    <source>
        <dbReference type="ARBA" id="ARBA00001936"/>
    </source>
</evidence>
<dbReference type="OrthoDB" id="8480at2157"/>
<dbReference type="Pfam" id="PF01977">
    <property type="entry name" value="UbiD"/>
    <property type="match status" value="1"/>
</dbReference>
<dbReference type="InterPro" id="IPR049381">
    <property type="entry name" value="UbiD-like_C"/>
</dbReference>
<dbReference type="FunFam" id="3.40.1670.10:FF:000003">
    <property type="entry name" value="Phenolic acid decarboxylase"/>
    <property type="match status" value="1"/>
</dbReference>
<evidence type="ECO:0000256" key="2">
    <source>
        <dbReference type="ARBA" id="ARBA00005092"/>
    </source>
</evidence>
<dbReference type="STRING" id="410359.Pcal_0497"/>
<reference evidence="12" key="1">
    <citation type="submission" date="2007-02" db="EMBL/GenBank/DDBJ databases">
        <title>Complete sequence of Pyrobaculum calidifontis JCM 11548.</title>
        <authorList>
            <consortium name="US DOE Joint Genome Institute"/>
            <person name="Copeland A."/>
            <person name="Lucas S."/>
            <person name="Lapidus A."/>
            <person name="Barry K."/>
            <person name="Glavina del Rio T."/>
            <person name="Dalin E."/>
            <person name="Tice H."/>
            <person name="Pitluck S."/>
            <person name="Chain P."/>
            <person name="Malfatti S."/>
            <person name="Shin M."/>
            <person name="Vergez L."/>
            <person name="Schmutz J."/>
            <person name="Larimer F."/>
            <person name="Land M."/>
            <person name="Hauser L."/>
            <person name="Kyrpides N."/>
            <person name="Mikhailova N."/>
            <person name="Cozen A.E."/>
            <person name="Fitz-Gibbon S.T."/>
            <person name="House C.H."/>
            <person name="Saltikov C."/>
            <person name="Lowe T.M."/>
            <person name="Richardson P."/>
        </authorList>
    </citation>
    <scope>NUCLEOTIDE SEQUENCE [LARGE SCALE GENOMIC DNA]</scope>
    <source>
        <strain evidence="12">JCM 11548</strain>
    </source>
</reference>
<sequence length="482" mass="53056">MFSDLRDFLSALEERGWLARVREPLSPELEIPEVLRQVMYARGPAVLFESVRGFPGWRVVGNLFGSLERIRLALGVERLEDVGRRLLAPLASPPPLTLTEKFKAAADLFELGKYAPRLVRGGPVKEVVEERPNLLSIPAFKTWPKDAGRYITYGLLVTRREGVTNIGVYRIQVVNESEAIVHAMVHKRAAELFGQSSGCVEAAIVIGGDPALLLSGMMPTPYPLDEYLFAGVLRGGGVEVTRGVATDLYIPARAEAVVEGCIDVGDLRKEGPFGDHYGVYDPGGLYPVFKARAILRREDPIYYGTVVGKPPLEDAYMGKAVERIFLPILQFLLPEVVDLNLPEYGLFQGVAVVSIRKRYPGHGKKVMFALWGLGHMMSLTKIIIVVDHDVNVHDFNEVLFALAQRVDPQRDVVVVPGAHVDVLDTGSPIPGYGSKLGIDATRKLPEEYGGRPWPEEVAPDPEVAKRVRDVVAEVLGRVASRV</sequence>
<dbReference type="Pfam" id="PF20696">
    <property type="entry name" value="UbiD_C"/>
    <property type="match status" value="1"/>
</dbReference>
<comment type="pathway">
    <text evidence="2">Isoprenoid biosynthesis; isopentenyl diphosphate biosynthesis via mevalonate pathway.</text>
</comment>
<feature type="domain" description="3-octaprenyl-4-hydroxybenzoate carboxy-lyase-like N-terminal" evidence="10">
    <location>
        <begin position="9"/>
        <end position="85"/>
    </location>
</feature>
<evidence type="ECO:0000259" key="10">
    <source>
        <dbReference type="Pfam" id="PF20695"/>
    </source>
</evidence>
<dbReference type="HOGENOM" id="CLU_023348_4_1_2"/>
<dbReference type="RefSeq" id="WP_011849183.1">
    <property type="nucleotide sequence ID" value="NC_009073.1"/>
</dbReference>
<dbReference type="SUPFAM" id="SSF50475">
    <property type="entry name" value="FMN-binding split barrel"/>
    <property type="match status" value="1"/>
</dbReference>
<dbReference type="InterPro" id="IPR048304">
    <property type="entry name" value="UbiD_Rift_dom"/>
</dbReference>
<accession>A3MTF8</accession>
<keyword evidence="12" id="KW-0456">Lyase</keyword>
<dbReference type="InterPro" id="IPR002830">
    <property type="entry name" value="UbiD"/>
</dbReference>
<feature type="domain" description="3-octaprenyl-4-hydroxybenzoate carboxy-lyase-like C-terminal" evidence="11">
    <location>
        <begin position="316"/>
        <end position="440"/>
    </location>
</feature>
<comment type="cofactor">
    <cofactor evidence="1">
        <name>Mn(2+)</name>
        <dbReference type="ChEBI" id="CHEBI:29035"/>
    </cofactor>
</comment>
<dbReference type="GO" id="GO:0016831">
    <property type="term" value="F:carboxy-lyase activity"/>
    <property type="evidence" value="ECO:0007669"/>
    <property type="project" value="InterPro"/>
</dbReference>
<dbReference type="PANTHER" id="PTHR30108:SF17">
    <property type="entry name" value="FERULIC ACID DECARBOXYLASE 1"/>
    <property type="match status" value="1"/>
</dbReference>
<dbReference type="Gene3D" id="3.40.1670.10">
    <property type="entry name" value="UbiD C-terminal domain-like"/>
    <property type="match status" value="1"/>
</dbReference>
<dbReference type="PANTHER" id="PTHR30108">
    <property type="entry name" value="3-OCTAPRENYL-4-HYDROXYBENZOATE CARBOXY-LYASE-RELATED"/>
    <property type="match status" value="1"/>
</dbReference>
<dbReference type="GO" id="GO:0005737">
    <property type="term" value="C:cytoplasm"/>
    <property type="evidence" value="ECO:0007669"/>
    <property type="project" value="TreeGrafter"/>
</dbReference>
<evidence type="ECO:0000256" key="3">
    <source>
        <dbReference type="ARBA" id="ARBA00010021"/>
    </source>
</evidence>
<protein>
    <recommendedName>
        <fullName evidence="7">Anhydromevalonate phosphate decarboxylase</fullName>
        <ecNumber evidence="6">4.1.1.126</ecNumber>
    </recommendedName>
</protein>
<proteinExistence type="inferred from homology"/>
<name>A3MTF8_PYRCJ</name>
<dbReference type="GeneID" id="4910226"/>
<comment type="catalytic activity">
    <reaction evidence="4">
        <text>(2E)-3-methyl-5-phosphooxypent-2-enoate + H(+) = isopentenyl phosphate + CO2</text>
        <dbReference type="Rhea" id="RHEA:78971"/>
        <dbReference type="ChEBI" id="CHEBI:15378"/>
        <dbReference type="ChEBI" id="CHEBI:16526"/>
        <dbReference type="ChEBI" id="CHEBI:65078"/>
        <dbReference type="ChEBI" id="CHEBI:229665"/>
        <dbReference type="EC" id="4.1.1.126"/>
    </reaction>
    <physiologicalReaction direction="left-to-right" evidence="4">
        <dbReference type="Rhea" id="RHEA:78972"/>
    </physiologicalReaction>
</comment>
<dbReference type="EMBL" id="CP000561">
    <property type="protein sequence ID" value="ABO07925.1"/>
    <property type="molecule type" value="Genomic_DNA"/>
</dbReference>
<comment type="cofactor">
    <cofactor evidence="8">
        <name>prenylated FMN</name>
        <dbReference type="ChEBI" id="CHEBI:87746"/>
    </cofactor>
</comment>
<evidence type="ECO:0000313" key="12">
    <source>
        <dbReference type="EMBL" id="ABO07925.1"/>
    </source>
</evidence>
<evidence type="ECO:0000259" key="9">
    <source>
        <dbReference type="Pfam" id="PF01977"/>
    </source>
</evidence>
<organism evidence="12 13">
    <name type="scientific">Pyrobaculum calidifontis (strain DSM 21063 / JCM 11548 / VA1)</name>
    <dbReference type="NCBI Taxonomy" id="410359"/>
    <lineage>
        <taxon>Archaea</taxon>
        <taxon>Thermoproteota</taxon>
        <taxon>Thermoprotei</taxon>
        <taxon>Thermoproteales</taxon>
        <taxon>Thermoproteaceae</taxon>
        <taxon>Pyrobaculum</taxon>
    </lineage>
</organism>
<evidence type="ECO:0000256" key="5">
    <source>
        <dbReference type="ARBA" id="ARBA00049583"/>
    </source>
</evidence>
<comment type="similarity">
    <text evidence="3">Belongs to the UbiD family.</text>
</comment>
<feature type="domain" description="3-octaprenyl-4-hydroxybenzoate carboxy-lyase-like Rift-related" evidence="9">
    <location>
        <begin position="121"/>
        <end position="310"/>
    </location>
</feature>
<dbReference type="SUPFAM" id="SSF143968">
    <property type="entry name" value="UbiD C-terminal domain-like"/>
    <property type="match status" value="1"/>
</dbReference>
<gene>
    <name evidence="12" type="ordered locus">Pcal_0497</name>
</gene>
<evidence type="ECO:0000256" key="4">
    <source>
        <dbReference type="ARBA" id="ARBA00049054"/>
    </source>
</evidence>
<comment type="function">
    <text evidence="5">Catalyzes the conversion of trans-anhydromevalonate 5-phosphate (tAHMP) into isopentenyl phosphate. Involved in the archaeal mevalonate (MVA) pathway, which provides fundamental precursors for isoprenoid biosynthesis, such as isopentenyl diphosphate (IPP) and dimethylallyl diphosphate (DMAPP).</text>
</comment>
<dbReference type="InterPro" id="IPR049383">
    <property type="entry name" value="UbiD-like_N"/>
</dbReference>